<feature type="region of interest" description="Disordered" evidence="7">
    <location>
        <begin position="103"/>
        <end position="122"/>
    </location>
</feature>
<keyword evidence="10" id="KW-1185">Reference proteome</keyword>
<accession>A0ABP0ZBL9</accession>
<feature type="non-terminal residue" evidence="9">
    <location>
        <position position="1"/>
    </location>
</feature>
<feature type="compositionally biased region" description="Polar residues" evidence="7">
    <location>
        <begin position="338"/>
        <end position="350"/>
    </location>
</feature>
<evidence type="ECO:0000313" key="10">
    <source>
        <dbReference type="Proteomes" id="UP001642487"/>
    </source>
</evidence>
<evidence type="ECO:0000256" key="4">
    <source>
        <dbReference type="ARBA" id="ARBA00022701"/>
    </source>
</evidence>
<protein>
    <recommendedName>
        <fullName evidence="8">TPX2 C-terminal domain-containing protein</fullName>
    </recommendedName>
</protein>
<sequence>ISVFFFPSKFTLNPCFYRIMGREPSAVEIKQKTNGVAHDIVHVAPRVAGRNIEAKDYEVKECTEENLIIEKYDDEVEVLSIKSTNLDGEQKYERSRVEKFGEYKKSSPIGSKSPGNVRGQCTIPQPFTLETEKRGPCTHNVGNDATTTTGVNISPNLQSPSAKKNSQPNSPLSLRKHAQLDKKYHEEEDNWSISSSVATSVKSRVTVGVAPTFRSASRAERRKEFYQKLEEKHQALQAEKSQYEARTKEEQEAAIKQLRKSLIIKANPVPTFYYEGPPPKVELKKLPLTRPKSPNFTRRRSCGDATINSNIEKAKVCARVKRHSLGSIRMDATNVMTTPKTKGQISSRNSGGKVKDRVHHQDKETTKTTAAKIPEQRSNLDITVQS</sequence>
<dbReference type="PANTHER" id="PTHR46372:SF6">
    <property type="entry name" value="PROTEIN WVD2-LIKE 1"/>
    <property type="match status" value="1"/>
</dbReference>
<keyword evidence="4" id="KW-0493">Microtubule</keyword>
<feature type="compositionally biased region" description="Basic and acidic residues" evidence="7">
    <location>
        <begin position="353"/>
        <end position="366"/>
    </location>
</feature>
<organism evidence="9 10">
    <name type="scientific">Citrullus colocynthis</name>
    <name type="common">colocynth</name>
    <dbReference type="NCBI Taxonomy" id="252529"/>
    <lineage>
        <taxon>Eukaryota</taxon>
        <taxon>Viridiplantae</taxon>
        <taxon>Streptophyta</taxon>
        <taxon>Embryophyta</taxon>
        <taxon>Tracheophyta</taxon>
        <taxon>Spermatophyta</taxon>
        <taxon>Magnoliopsida</taxon>
        <taxon>eudicotyledons</taxon>
        <taxon>Gunneridae</taxon>
        <taxon>Pentapetalae</taxon>
        <taxon>rosids</taxon>
        <taxon>fabids</taxon>
        <taxon>Cucurbitales</taxon>
        <taxon>Cucurbitaceae</taxon>
        <taxon>Benincaseae</taxon>
        <taxon>Citrullus</taxon>
    </lineage>
</organism>
<dbReference type="InterPro" id="IPR044806">
    <property type="entry name" value="WVD2/WDL1-4"/>
</dbReference>
<dbReference type="InterPro" id="IPR027329">
    <property type="entry name" value="TPX2_C"/>
</dbReference>
<evidence type="ECO:0000256" key="6">
    <source>
        <dbReference type="SAM" id="Coils"/>
    </source>
</evidence>
<keyword evidence="6" id="KW-0175">Coiled coil</keyword>
<dbReference type="Proteomes" id="UP001642487">
    <property type="component" value="Chromosome 9"/>
</dbReference>
<dbReference type="Pfam" id="PF06886">
    <property type="entry name" value="TPX2"/>
    <property type="match status" value="1"/>
</dbReference>
<dbReference type="EMBL" id="OZ021743">
    <property type="protein sequence ID" value="CAK9329457.1"/>
    <property type="molecule type" value="Genomic_DNA"/>
</dbReference>
<evidence type="ECO:0000256" key="3">
    <source>
        <dbReference type="ARBA" id="ARBA00022490"/>
    </source>
</evidence>
<feature type="region of interest" description="Disordered" evidence="7">
    <location>
        <begin position="338"/>
        <end position="386"/>
    </location>
</feature>
<evidence type="ECO:0000256" key="5">
    <source>
        <dbReference type="ARBA" id="ARBA00023212"/>
    </source>
</evidence>
<feature type="region of interest" description="Disordered" evidence="7">
    <location>
        <begin position="127"/>
        <end position="172"/>
    </location>
</feature>
<reference evidence="9 10" key="1">
    <citation type="submission" date="2024-03" db="EMBL/GenBank/DDBJ databases">
        <authorList>
            <person name="Gkanogiannis A."/>
            <person name="Becerra Lopez-Lavalle L."/>
        </authorList>
    </citation>
    <scope>NUCLEOTIDE SEQUENCE [LARGE SCALE GENOMIC DNA]</scope>
</reference>
<feature type="compositionally biased region" description="Polar residues" evidence="7">
    <location>
        <begin position="140"/>
        <end position="172"/>
    </location>
</feature>
<evidence type="ECO:0000259" key="8">
    <source>
        <dbReference type="Pfam" id="PF06886"/>
    </source>
</evidence>
<keyword evidence="3" id="KW-0963">Cytoplasm</keyword>
<evidence type="ECO:0000256" key="2">
    <source>
        <dbReference type="ARBA" id="ARBA00005885"/>
    </source>
</evidence>
<evidence type="ECO:0000256" key="7">
    <source>
        <dbReference type="SAM" id="MobiDB-lite"/>
    </source>
</evidence>
<dbReference type="PANTHER" id="PTHR46372">
    <property type="entry name" value="PROTEIN WVD2-LIKE 3"/>
    <property type="match status" value="1"/>
</dbReference>
<feature type="compositionally biased region" description="Low complexity" evidence="7">
    <location>
        <begin position="106"/>
        <end position="115"/>
    </location>
</feature>
<gene>
    <name evidence="9" type="ORF">CITCOLO1_LOCUS21915</name>
</gene>
<proteinExistence type="inferred from homology"/>
<comment type="subcellular location">
    <subcellularLocation>
        <location evidence="1">Cytoplasm</location>
        <location evidence="1">Cytoskeleton</location>
    </subcellularLocation>
</comment>
<feature type="compositionally biased region" description="Polar residues" evidence="7">
    <location>
        <begin position="376"/>
        <end position="386"/>
    </location>
</feature>
<name>A0ABP0ZBL9_9ROSI</name>
<evidence type="ECO:0000313" key="9">
    <source>
        <dbReference type="EMBL" id="CAK9329457.1"/>
    </source>
</evidence>
<comment type="similarity">
    <text evidence="2">Belongs to the TPX2 family.</text>
</comment>
<feature type="coiled-coil region" evidence="6">
    <location>
        <begin position="219"/>
        <end position="253"/>
    </location>
</feature>
<feature type="domain" description="TPX2 C-terminal" evidence="8">
    <location>
        <begin position="212"/>
        <end position="281"/>
    </location>
</feature>
<evidence type="ECO:0000256" key="1">
    <source>
        <dbReference type="ARBA" id="ARBA00004245"/>
    </source>
</evidence>
<keyword evidence="5" id="KW-0206">Cytoskeleton</keyword>